<keyword evidence="5 6" id="KW-0472">Membrane</keyword>
<evidence type="ECO:0000256" key="4">
    <source>
        <dbReference type="ARBA" id="ARBA00022989"/>
    </source>
</evidence>
<keyword evidence="8" id="KW-1185">Reference proteome</keyword>
<accession>A0ABQ0PW16</accession>
<keyword evidence="3 6" id="KW-0812">Transmembrane</keyword>
<gene>
    <name evidence="7" type="ORF">AA0535_0140</name>
</gene>
<feature type="transmembrane region" description="Helical" evidence="6">
    <location>
        <begin position="153"/>
        <end position="178"/>
    </location>
</feature>
<feature type="transmembrane region" description="Helical" evidence="6">
    <location>
        <begin position="85"/>
        <end position="103"/>
    </location>
</feature>
<dbReference type="InterPro" id="IPR001123">
    <property type="entry name" value="LeuE-type"/>
</dbReference>
<feature type="transmembrane region" description="Helical" evidence="6">
    <location>
        <begin position="190"/>
        <end position="208"/>
    </location>
</feature>
<evidence type="ECO:0000256" key="5">
    <source>
        <dbReference type="ARBA" id="ARBA00023136"/>
    </source>
</evidence>
<dbReference type="PANTHER" id="PTHR30086:SF20">
    <property type="entry name" value="ARGININE EXPORTER PROTEIN ARGO-RELATED"/>
    <property type="match status" value="1"/>
</dbReference>
<keyword evidence="2" id="KW-1003">Cell membrane</keyword>
<evidence type="ECO:0000313" key="7">
    <source>
        <dbReference type="EMBL" id="GBQ83011.1"/>
    </source>
</evidence>
<evidence type="ECO:0000256" key="6">
    <source>
        <dbReference type="SAM" id="Phobius"/>
    </source>
</evidence>
<sequence length="209" mass="22074">MQATFPLETSLGLSGEAIASFLVFALTSSASAGPNDLLIMTIAGRSGLRSTLPSIAAITLAFGAMLVVGVIGGGIILLPMPILTRVLGTLGANWMLYLVWSIACQRPDAASEAALLHWSRALLLCWSNPKAWMLALTTDTAYLPQGPHWLRTLAFVISIKLVIGLASQLGWAVLGLSLYRLDAMSSHTALINRFMGGLLTISALTLLIG</sequence>
<feature type="transmembrane region" description="Helical" evidence="6">
    <location>
        <begin position="56"/>
        <end position="78"/>
    </location>
</feature>
<proteinExistence type="predicted"/>
<dbReference type="PANTHER" id="PTHR30086">
    <property type="entry name" value="ARGININE EXPORTER PROTEIN ARGO"/>
    <property type="match status" value="1"/>
</dbReference>
<dbReference type="Proteomes" id="UP001062776">
    <property type="component" value="Unassembled WGS sequence"/>
</dbReference>
<reference evidence="7" key="1">
    <citation type="submission" date="2013-04" db="EMBL/GenBank/DDBJ databases">
        <title>The genome sequencing project of 58 acetic acid bacteria.</title>
        <authorList>
            <person name="Okamoto-Kainuma A."/>
            <person name="Ishikawa M."/>
            <person name="Umino S."/>
            <person name="Koizumi Y."/>
            <person name="Shiwa Y."/>
            <person name="Yoshikawa H."/>
            <person name="Matsutani M."/>
            <person name="Matsushita K."/>
        </authorList>
    </citation>
    <scope>NUCLEOTIDE SEQUENCE</scope>
    <source>
        <strain evidence="7">NRIC 0535</strain>
    </source>
</reference>
<evidence type="ECO:0000313" key="8">
    <source>
        <dbReference type="Proteomes" id="UP001062776"/>
    </source>
</evidence>
<evidence type="ECO:0000256" key="1">
    <source>
        <dbReference type="ARBA" id="ARBA00004651"/>
    </source>
</evidence>
<dbReference type="EMBL" id="BAPV01000001">
    <property type="protein sequence ID" value="GBQ83011.1"/>
    <property type="molecule type" value="Genomic_DNA"/>
</dbReference>
<comment type="caution">
    <text evidence="7">The sequence shown here is derived from an EMBL/GenBank/DDBJ whole genome shotgun (WGS) entry which is preliminary data.</text>
</comment>
<comment type="subcellular location">
    <subcellularLocation>
        <location evidence="1">Cell membrane</location>
        <topology evidence="1">Multi-pass membrane protein</topology>
    </subcellularLocation>
</comment>
<keyword evidence="4 6" id="KW-1133">Transmembrane helix</keyword>
<evidence type="ECO:0000256" key="3">
    <source>
        <dbReference type="ARBA" id="ARBA00022692"/>
    </source>
</evidence>
<organism evidence="7 8">
    <name type="scientific">Asaia krungthepensis NRIC 0535</name>
    <dbReference type="NCBI Taxonomy" id="1307925"/>
    <lineage>
        <taxon>Bacteria</taxon>
        <taxon>Pseudomonadati</taxon>
        <taxon>Pseudomonadota</taxon>
        <taxon>Alphaproteobacteria</taxon>
        <taxon>Acetobacterales</taxon>
        <taxon>Acetobacteraceae</taxon>
        <taxon>Asaia</taxon>
    </lineage>
</organism>
<name>A0ABQ0PW16_9PROT</name>
<protein>
    <submittedName>
        <fullName evidence="7">Threonine efflux protein</fullName>
    </submittedName>
</protein>
<evidence type="ECO:0000256" key="2">
    <source>
        <dbReference type="ARBA" id="ARBA00022475"/>
    </source>
</evidence>
<dbReference type="RefSeq" id="WP_264813951.1">
    <property type="nucleotide sequence ID" value="NZ_BAPV01000001.1"/>
</dbReference>